<reference evidence="16" key="1">
    <citation type="submission" date="2015-02" db="EMBL/GenBank/DDBJ databases">
        <title>Genome sequencing for Strongylocentrotus purpuratus.</title>
        <authorList>
            <person name="Murali S."/>
            <person name="Liu Y."/>
            <person name="Vee V."/>
            <person name="English A."/>
            <person name="Wang M."/>
            <person name="Skinner E."/>
            <person name="Han Y."/>
            <person name="Muzny D.M."/>
            <person name="Worley K.C."/>
            <person name="Gibbs R.A."/>
        </authorList>
    </citation>
    <scope>NUCLEOTIDE SEQUENCE</scope>
</reference>
<dbReference type="OrthoDB" id="3308at2759"/>
<name>A0A7M7N9D4_STRPU</name>
<comment type="subcellular location">
    <subcellularLocation>
        <location evidence="1 14">Mitochondrion inner membrane</location>
        <topology evidence="1 14">Single-pass membrane protein</topology>
        <orientation evidence="1 14">Matrix side</orientation>
    </subcellularLocation>
</comment>
<comment type="subunit">
    <text evidence="13">Complex I is composed of 45 different subunits. Interacts with CARD15, but not with CARD4. Interacts with STAT3, but not with STAT1, STAT2 and STAT5A. Interacts with OLFM4.</text>
</comment>
<organism evidence="15 16">
    <name type="scientific">Strongylocentrotus purpuratus</name>
    <name type="common">Purple sea urchin</name>
    <dbReference type="NCBI Taxonomy" id="7668"/>
    <lineage>
        <taxon>Eukaryota</taxon>
        <taxon>Metazoa</taxon>
        <taxon>Echinodermata</taxon>
        <taxon>Eleutherozoa</taxon>
        <taxon>Echinozoa</taxon>
        <taxon>Echinoidea</taxon>
        <taxon>Euechinoidea</taxon>
        <taxon>Echinacea</taxon>
        <taxon>Camarodonta</taxon>
        <taxon>Echinidea</taxon>
        <taxon>Strongylocentrotidae</taxon>
        <taxon>Strongylocentrotus</taxon>
    </lineage>
</organism>
<evidence type="ECO:0000256" key="5">
    <source>
        <dbReference type="ARBA" id="ARBA00022660"/>
    </source>
</evidence>
<evidence type="ECO:0000256" key="8">
    <source>
        <dbReference type="ARBA" id="ARBA00022982"/>
    </source>
</evidence>
<dbReference type="EnsemblMetazoa" id="XM_030977233">
    <property type="protein sequence ID" value="XP_030833093"/>
    <property type="gene ID" value="LOC589293"/>
</dbReference>
<keyword evidence="10 14" id="KW-0496">Mitochondrion</keyword>
<dbReference type="GO" id="GO:0005743">
    <property type="term" value="C:mitochondrial inner membrane"/>
    <property type="evidence" value="ECO:0007669"/>
    <property type="project" value="UniProtKB-SubCell"/>
</dbReference>
<keyword evidence="4 14" id="KW-0813">Transport</keyword>
<dbReference type="GeneID" id="589293"/>
<comment type="similarity">
    <text evidence="2 14">Belongs to the complex I NDUFA13 subunit family.</text>
</comment>
<evidence type="ECO:0000256" key="13">
    <source>
        <dbReference type="ARBA" id="ARBA00046797"/>
    </source>
</evidence>
<dbReference type="PANTHER" id="PTHR12966">
    <property type="entry name" value="NADH DEHYDROGENASE UBIQUINONE 1 ALPHA SUBCOMPLEX SUBUNIT 13"/>
    <property type="match status" value="1"/>
</dbReference>
<proteinExistence type="inferred from homology"/>
<keyword evidence="8 14" id="KW-0249">Electron transport</keyword>
<evidence type="ECO:0000256" key="6">
    <source>
        <dbReference type="ARBA" id="ARBA00022692"/>
    </source>
</evidence>
<dbReference type="GO" id="GO:0045271">
    <property type="term" value="C:respiratory chain complex I"/>
    <property type="evidence" value="ECO:0000318"/>
    <property type="project" value="GO_Central"/>
</dbReference>
<evidence type="ECO:0000313" key="16">
    <source>
        <dbReference type="Proteomes" id="UP000007110"/>
    </source>
</evidence>
<protein>
    <recommendedName>
        <fullName evidence="3 14">NADH dehydrogenase [ubiquinone] 1 alpha subcomplex subunit 13</fullName>
    </recommendedName>
</protein>
<accession>A0A7M7N9D4</accession>
<evidence type="ECO:0000256" key="2">
    <source>
        <dbReference type="ARBA" id="ARBA00007312"/>
    </source>
</evidence>
<dbReference type="OMA" id="YGIREQH"/>
<feature type="transmembrane region" description="Helical" evidence="14">
    <location>
        <begin position="29"/>
        <end position="51"/>
    </location>
</feature>
<dbReference type="RefSeq" id="XP_030833093.1">
    <property type="nucleotide sequence ID" value="XM_030977233.1"/>
</dbReference>
<evidence type="ECO:0000256" key="10">
    <source>
        <dbReference type="ARBA" id="ARBA00023128"/>
    </source>
</evidence>
<sequence>MATTFKQDMPPKGGYSNIDYKRMLPKRGYSGYTMFAGMAGIMTFGMVTLAMSNKQKRKWIQEDRESILGIMPLICAEKDREMLLRLQYNREQEEEIMKDVPGWTVGEGVFNSKRWFEPGLLDLYYLEPSKERNKLVMGFNTFTGS</sequence>
<comment type="function">
    <text evidence="14">Complex I functions in the transfer of electrons from NADH to the respiratory chain. Accessory subunit of the mitochondrial membrane respiratory chain NADH dehydrogenase (Complex I), that is believed not to be involved in catalysis.</text>
</comment>
<evidence type="ECO:0000313" key="15">
    <source>
        <dbReference type="EnsemblMetazoa" id="XP_030833093"/>
    </source>
</evidence>
<evidence type="ECO:0000256" key="7">
    <source>
        <dbReference type="ARBA" id="ARBA00022792"/>
    </source>
</evidence>
<dbReference type="InParanoid" id="A0A7M7N9D4"/>
<evidence type="ECO:0000256" key="1">
    <source>
        <dbReference type="ARBA" id="ARBA00004298"/>
    </source>
</evidence>
<dbReference type="CTD" id="51079"/>
<evidence type="ECO:0000256" key="9">
    <source>
        <dbReference type="ARBA" id="ARBA00022989"/>
    </source>
</evidence>
<comment type="function">
    <text evidence="12">Accessory subunit of the mitochondrial membrane respiratory chain NADH dehydrogenase (Complex I), that is believed not to be involved in catalysis. Complex I functions in the transfer of electrons from NADH to the respiratory chain. The immediate electron acceptor for the enzyme is believed to be ubiquinone. Involved in the interferon/all-trans-retinoic acid (IFN/RA) induced cell death. This apoptotic activity is inhibited by interaction with viral IRF1. Prevents the transactivation of STAT3 target genes. May play a role in CARD15-mediated innate mucosal responses and serve to regulate intestinal epithelial cell responses to microbes.</text>
</comment>
<keyword evidence="11 14" id="KW-0472">Membrane</keyword>
<dbReference type="InterPro" id="IPR009346">
    <property type="entry name" value="GRIM-19"/>
</dbReference>
<reference evidence="15" key="2">
    <citation type="submission" date="2021-01" db="UniProtKB">
        <authorList>
            <consortium name="EnsemblMetazoa"/>
        </authorList>
    </citation>
    <scope>IDENTIFICATION</scope>
</reference>
<dbReference type="AlphaFoldDB" id="A0A7M7N9D4"/>
<dbReference type="PANTHER" id="PTHR12966:SF0">
    <property type="entry name" value="NADH DEHYDROGENASE [UBIQUINONE] 1 ALPHA SUBCOMPLEX SUBUNIT 13"/>
    <property type="match status" value="1"/>
</dbReference>
<dbReference type="Proteomes" id="UP000007110">
    <property type="component" value="Unassembled WGS sequence"/>
</dbReference>
<evidence type="ECO:0000256" key="12">
    <source>
        <dbReference type="ARBA" id="ARBA00045908"/>
    </source>
</evidence>
<dbReference type="Pfam" id="PF06212">
    <property type="entry name" value="GRIM-19"/>
    <property type="match status" value="1"/>
</dbReference>
<dbReference type="KEGG" id="spu:589293"/>
<evidence type="ECO:0000256" key="14">
    <source>
        <dbReference type="RuleBase" id="RU368034"/>
    </source>
</evidence>
<keyword evidence="9 14" id="KW-1133">Transmembrane helix</keyword>
<evidence type="ECO:0000256" key="3">
    <source>
        <dbReference type="ARBA" id="ARBA00018192"/>
    </source>
</evidence>
<keyword evidence="7 14" id="KW-0999">Mitochondrion inner membrane</keyword>
<keyword evidence="16" id="KW-1185">Reference proteome</keyword>
<evidence type="ECO:0000256" key="4">
    <source>
        <dbReference type="ARBA" id="ARBA00022448"/>
    </source>
</evidence>
<keyword evidence="6 14" id="KW-0812">Transmembrane</keyword>
<evidence type="ECO:0000256" key="11">
    <source>
        <dbReference type="ARBA" id="ARBA00023136"/>
    </source>
</evidence>
<keyword evidence="5 14" id="KW-0679">Respiratory chain</keyword>